<name>A0AAD6MS21_9EURO</name>
<feature type="repeat" description="WD" evidence="3">
    <location>
        <begin position="215"/>
        <end position="256"/>
    </location>
</feature>
<gene>
    <name evidence="4" type="ORF">N7493_009948</name>
</gene>
<feature type="repeat" description="WD" evidence="3">
    <location>
        <begin position="311"/>
        <end position="350"/>
    </location>
</feature>
<feature type="repeat" description="WD" evidence="3">
    <location>
        <begin position="87"/>
        <end position="122"/>
    </location>
</feature>
<dbReference type="PRINTS" id="PR00320">
    <property type="entry name" value="GPROTEINBRPT"/>
</dbReference>
<dbReference type="SUPFAM" id="SSF50978">
    <property type="entry name" value="WD40 repeat-like"/>
    <property type="match status" value="1"/>
</dbReference>
<proteinExistence type="predicted"/>
<dbReference type="AlphaFoldDB" id="A0AAD6MS21"/>
<evidence type="ECO:0000313" key="4">
    <source>
        <dbReference type="EMBL" id="KAJ5709657.1"/>
    </source>
</evidence>
<feature type="repeat" description="WD" evidence="3">
    <location>
        <begin position="269"/>
        <end position="310"/>
    </location>
</feature>
<evidence type="ECO:0000256" key="1">
    <source>
        <dbReference type="ARBA" id="ARBA00022574"/>
    </source>
</evidence>
<dbReference type="EMBL" id="JAQJAN010000018">
    <property type="protein sequence ID" value="KAJ5709657.1"/>
    <property type="molecule type" value="Genomic_DNA"/>
</dbReference>
<dbReference type="InterPro" id="IPR019775">
    <property type="entry name" value="WD40_repeat_CS"/>
</dbReference>
<feature type="repeat" description="WD" evidence="3">
    <location>
        <begin position="129"/>
        <end position="170"/>
    </location>
</feature>
<protein>
    <submittedName>
        <fullName evidence="4">Vegetative incompatibility WD repeat protein</fullName>
    </submittedName>
</protein>
<keyword evidence="1 3" id="KW-0853">WD repeat</keyword>
<dbReference type="Gene3D" id="2.130.10.10">
    <property type="entry name" value="YVTN repeat-like/Quinoprotein amine dehydrogenase"/>
    <property type="match status" value="1"/>
</dbReference>
<evidence type="ECO:0000313" key="5">
    <source>
        <dbReference type="Proteomes" id="UP001215712"/>
    </source>
</evidence>
<reference evidence="4" key="1">
    <citation type="journal article" date="2023" name="IMA Fungus">
        <title>Comparative genomic study of the Penicillium genus elucidates a diverse pangenome and 15 lateral gene transfer events.</title>
        <authorList>
            <person name="Petersen C."/>
            <person name="Sorensen T."/>
            <person name="Nielsen M.R."/>
            <person name="Sondergaard T.E."/>
            <person name="Sorensen J.L."/>
            <person name="Fitzpatrick D.A."/>
            <person name="Frisvad J.C."/>
            <person name="Nielsen K.L."/>
        </authorList>
    </citation>
    <scope>NUCLEOTIDE SEQUENCE</scope>
    <source>
        <strain evidence="4">IBT 17514</strain>
    </source>
</reference>
<dbReference type="InterPro" id="IPR020472">
    <property type="entry name" value="WD40_PAC1"/>
</dbReference>
<dbReference type="InterPro" id="IPR001680">
    <property type="entry name" value="WD40_rpt"/>
</dbReference>
<evidence type="ECO:0000256" key="2">
    <source>
        <dbReference type="ARBA" id="ARBA00022737"/>
    </source>
</evidence>
<dbReference type="InterPro" id="IPR036322">
    <property type="entry name" value="WD40_repeat_dom_sf"/>
</dbReference>
<dbReference type="CDD" id="cd00200">
    <property type="entry name" value="WD40"/>
    <property type="match status" value="1"/>
</dbReference>
<dbReference type="Pfam" id="PF00400">
    <property type="entry name" value="WD40"/>
    <property type="match status" value="7"/>
</dbReference>
<dbReference type="SMART" id="SM00320">
    <property type="entry name" value="WD40"/>
    <property type="match status" value="7"/>
</dbReference>
<keyword evidence="2" id="KW-0677">Repeat</keyword>
<dbReference type="PROSITE" id="PS50082">
    <property type="entry name" value="WD_REPEATS_2"/>
    <property type="match status" value="5"/>
</dbReference>
<comment type="caution">
    <text evidence="4">The sequence shown here is derived from an EMBL/GenBank/DDBJ whole genome shotgun (WGS) entry which is preliminary data.</text>
</comment>
<organism evidence="4 5">
    <name type="scientific">Penicillium malachiteum</name>
    <dbReference type="NCBI Taxonomy" id="1324776"/>
    <lineage>
        <taxon>Eukaryota</taxon>
        <taxon>Fungi</taxon>
        <taxon>Dikarya</taxon>
        <taxon>Ascomycota</taxon>
        <taxon>Pezizomycotina</taxon>
        <taxon>Eurotiomycetes</taxon>
        <taxon>Eurotiomycetidae</taxon>
        <taxon>Eurotiales</taxon>
        <taxon>Aspergillaceae</taxon>
        <taxon>Penicillium</taxon>
    </lineage>
</organism>
<dbReference type="PANTHER" id="PTHR22847:SF728">
    <property type="entry name" value="TRANSCRIPTIONAL REPRESSOR TUP11-RELATED"/>
    <property type="match status" value="1"/>
</dbReference>
<dbReference type="PANTHER" id="PTHR22847">
    <property type="entry name" value="WD40 REPEAT PROTEIN"/>
    <property type="match status" value="1"/>
</dbReference>
<keyword evidence="5" id="KW-1185">Reference proteome</keyword>
<accession>A0AAD6MS21</accession>
<sequence length="350" mass="38141">MTAESNTQGLPSLHKRGGADWHADFNPDVQRVLDVDLIYHLKHDSVISCVRFSEDGKYLATGGNGLAKIFDMTTGSNVASFQHGDLNENESCYIRSVCFSHNGEYLVTRADDKLIRIWDIASCAIKNNFDSHDEGIFSLDISRDGQFIVSGGADKTVNLGDISSDKLVHKLHSEDIVATVSISPDGHYIAAGLLYKSICIWDTITGDLVDQLESPGGHHDRVYSVAFAHNSHDLVSGSLDKTIKLWELAAPRGVDAHSRSAEEKCVRTFKGHEDLVLSICLTPDNQWIISGSKDCSARFGDPETGNVQMILFGHQNSVIAVAAGATSNIFATGSGDMSVRVWRYSNLGEL</sequence>
<evidence type="ECO:0000256" key="3">
    <source>
        <dbReference type="PROSITE-ProRule" id="PRU00221"/>
    </source>
</evidence>
<dbReference type="Proteomes" id="UP001215712">
    <property type="component" value="Unassembled WGS sequence"/>
</dbReference>
<dbReference type="InterPro" id="IPR015943">
    <property type="entry name" value="WD40/YVTN_repeat-like_dom_sf"/>
</dbReference>
<dbReference type="PROSITE" id="PS00678">
    <property type="entry name" value="WD_REPEATS_1"/>
    <property type="match status" value="1"/>
</dbReference>
<reference evidence="4" key="2">
    <citation type="submission" date="2023-01" db="EMBL/GenBank/DDBJ databases">
        <authorList>
            <person name="Petersen C."/>
        </authorList>
    </citation>
    <scope>NUCLEOTIDE SEQUENCE</scope>
    <source>
        <strain evidence="4">IBT 17514</strain>
    </source>
</reference>
<dbReference type="PROSITE" id="PS50294">
    <property type="entry name" value="WD_REPEATS_REGION"/>
    <property type="match status" value="4"/>
</dbReference>